<dbReference type="RefSeq" id="WP_011867663.1">
    <property type="nucleotide sequence ID" value="NC_009128.1"/>
</dbReference>
<evidence type="ECO:0000313" key="1">
    <source>
        <dbReference type="EMBL" id="ABG49329.1"/>
    </source>
</evidence>
<dbReference type="EMBL" id="DQ390458">
    <property type="protein sequence ID" value="ABG49329.1"/>
    <property type="molecule type" value="Genomic_DNA"/>
</dbReference>
<organism evidence="1">
    <name type="scientific">Corynebacterium sp. L2-79-05</name>
    <dbReference type="NCBI Taxonomy" id="373068"/>
    <lineage>
        <taxon>Bacteria</taxon>
        <taxon>Bacillati</taxon>
        <taxon>Actinomycetota</taxon>
        <taxon>Actinomycetes</taxon>
        <taxon>Mycobacteriales</taxon>
        <taxon>Corynebacteriaceae</taxon>
        <taxon>Corynebacterium</taxon>
    </lineage>
</organism>
<sequence>MSTSPETPESYVDSMPSDPDLLVELGRVVWAAARLQSGIRDAINQHNGVPSDEPFGKTLGGVLRELEGLAAKAGRKDQVEWVEKVGRPARDRRDGVLHAVTFTASDDLQAIGSFSSEKGPQRYSIPELREVTRRLIHASSTLPV</sequence>
<name>Q0ZKE5_9CORY</name>
<protein>
    <submittedName>
        <fullName evidence="1">Uncharacterized protein</fullName>
    </submittedName>
</protein>
<dbReference type="AlphaFoldDB" id="Q0ZKE5"/>
<proteinExistence type="predicted"/>
<geneLocation type="plasmid" evidence="1">
    <name>pLEW279a</name>
</geneLocation>
<accession>Q0ZKE5</accession>
<keyword evidence="1" id="KW-0614">Plasmid</keyword>
<reference evidence="1" key="1">
    <citation type="journal article" date="2006" name="Appl. Environ. Microbiol.">
        <title>Facile recovery of individual high-molecular-weight, low-copy-number natural plasmids for genomic sequencing.</title>
        <authorList>
            <person name="Williams L.E."/>
            <person name="Detter C."/>
            <person name="Barry K."/>
            <person name="Lapidus A."/>
            <person name="Summers A.O."/>
        </authorList>
    </citation>
    <scope>NUCLEOTIDE SEQUENCE</scope>
    <source>
        <strain evidence="1">L2-79-05</strain>
        <plasmid evidence="1">pLEW279a</plasmid>
    </source>
</reference>